<keyword evidence="2" id="KW-1185">Reference proteome</keyword>
<accession>A0ABP6M570</accession>
<organism evidence="1 2">
    <name type="scientific">Nesterenkonia aethiopica</name>
    <dbReference type="NCBI Taxonomy" id="269144"/>
    <lineage>
        <taxon>Bacteria</taxon>
        <taxon>Bacillati</taxon>
        <taxon>Actinomycetota</taxon>
        <taxon>Actinomycetes</taxon>
        <taxon>Micrococcales</taxon>
        <taxon>Micrococcaceae</taxon>
        <taxon>Nesterenkonia</taxon>
    </lineage>
</organism>
<proteinExistence type="predicted"/>
<reference evidence="2" key="1">
    <citation type="journal article" date="2019" name="Int. J. Syst. Evol. Microbiol.">
        <title>The Global Catalogue of Microorganisms (GCM) 10K type strain sequencing project: providing services to taxonomists for standard genome sequencing and annotation.</title>
        <authorList>
            <consortium name="The Broad Institute Genomics Platform"/>
            <consortium name="The Broad Institute Genome Sequencing Center for Infectious Disease"/>
            <person name="Wu L."/>
            <person name="Ma J."/>
        </authorList>
    </citation>
    <scope>NUCLEOTIDE SEQUENCE [LARGE SCALE GENOMIC DNA]</scope>
    <source>
        <strain evidence="2">JCM 14309</strain>
    </source>
</reference>
<dbReference type="Proteomes" id="UP001500236">
    <property type="component" value="Unassembled WGS sequence"/>
</dbReference>
<name>A0ABP6M570_9MICC</name>
<evidence type="ECO:0000313" key="1">
    <source>
        <dbReference type="EMBL" id="GAA3073671.1"/>
    </source>
</evidence>
<evidence type="ECO:0000313" key="2">
    <source>
        <dbReference type="Proteomes" id="UP001500236"/>
    </source>
</evidence>
<dbReference type="RefSeq" id="WP_344683373.1">
    <property type="nucleotide sequence ID" value="NZ_BAAAVT010000020.1"/>
</dbReference>
<protein>
    <submittedName>
        <fullName evidence="1">Uncharacterized protein</fullName>
    </submittedName>
</protein>
<comment type="caution">
    <text evidence="1">The sequence shown here is derived from an EMBL/GenBank/DDBJ whole genome shotgun (WGS) entry which is preliminary data.</text>
</comment>
<dbReference type="EMBL" id="BAAAVT010000020">
    <property type="protein sequence ID" value="GAA3073671.1"/>
    <property type="molecule type" value="Genomic_DNA"/>
</dbReference>
<sequence>MAGTGNELILATVDPTVVVSTRQVLPVLANGAQGEKAAGMRSADPVRS</sequence>
<gene>
    <name evidence="1" type="ORF">GCM10010529_27010</name>
</gene>